<protein>
    <submittedName>
        <fullName evidence="1">Uncharacterized protein</fullName>
    </submittedName>
</protein>
<reference evidence="1" key="2">
    <citation type="journal article" date="2021" name="Sci. Rep.">
        <title>The distribution of antibiotic resistance genes in chicken gut microbiota commensals.</title>
        <authorList>
            <person name="Juricova H."/>
            <person name="Matiasovicova J."/>
            <person name="Kubasova T."/>
            <person name="Cejkova D."/>
            <person name="Rychlik I."/>
        </authorList>
    </citation>
    <scope>NUCLEOTIDE SEQUENCE</scope>
    <source>
        <strain evidence="1">An420c</strain>
    </source>
</reference>
<dbReference type="AlphaFoldDB" id="A0A939BCC5"/>
<proteinExistence type="predicted"/>
<evidence type="ECO:0000313" key="1">
    <source>
        <dbReference type="EMBL" id="MBM6827454.1"/>
    </source>
</evidence>
<keyword evidence="2" id="KW-1185">Reference proteome</keyword>
<dbReference type="RefSeq" id="WP_204909472.1">
    <property type="nucleotide sequence ID" value="NZ_JACJLV010000036.1"/>
</dbReference>
<evidence type="ECO:0000313" key="2">
    <source>
        <dbReference type="Proteomes" id="UP000713880"/>
    </source>
</evidence>
<gene>
    <name evidence="1" type="ORF">H6A13_10175</name>
</gene>
<dbReference type="Proteomes" id="UP000713880">
    <property type="component" value="Unassembled WGS sequence"/>
</dbReference>
<organism evidence="1 2">
    <name type="scientific">Mordavella massiliensis</name>
    <dbReference type="NCBI Taxonomy" id="1871024"/>
    <lineage>
        <taxon>Bacteria</taxon>
        <taxon>Bacillati</taxon>
        <taxon>Bacillota</taxon>
        <taxon>Clostridia</taxon>
        <taxon>Eubacteriales</taxon>
        <taxon>Clostridiaceae</taxon>
        <taxon>Mordavella</taxon>
    </lineage>
</organism>
<sequence>MALAQATKSHETTYTLDDAMDILLTKLDDAIHDMEAGRVQTIEEAWKEIDEIESPDS</sequence>
<reference evidence="1" key="1">
    <citation type="submission" date="2020-08" db="EMBL/GenBank/DDBJ databases">
        <authorList>
            <person name="Cejkova D."/>
            <person name="Kubasova T."/>
            <person name="Jahodarova E."/>
            <person name="Rychlik I."/>
        </authorList>
    </citation>
    <scope>NUCLEOTIDE SEQUENCE</scope>
    <source>
        <strain evidence="1">An420c</strain>
    </source>
</reference>
<dbReference type="EMBL" id="JACJLV010000036">
    <property type="protein sequence ID" value="MBM6827454.1"/>
    <property type="molecule type" value="Genomic_DNA"/>
</dbReference>
<name>A0A939BCC5_9CLOT</name>
<accession>A0A939BCC5</accession>
<comment type="caution">
    <text evidence="1">The sequence shown here is derived from an EMBL/GenBank/DDBJ whole genome shotgun (WGS) entry which is preliminary data.</text>
</comment>